<evidence type="ECO:0000313" key="2">
    <source>
        <dbReference type="Proteomes" id="UP001234178"/>
    </source>
</evidence>
<protein>
    <submittedName>
        <fullName evidence="1">Uncharacterized protein</fullName>
    </submittedName>
</protein>
<name>A0ABQ9YSS3_9CRUS</name>
<dbReference type="Proteomes" id="UP001234178">
    <property type="component" value="Unassembled WGS sequence"/>
</dbReference>
<reference evidence="1 2" key="1">
    <citation type="journal article" date="2023" name="Nucleic Acids Res.">
        <title>The hologenome of Daphnia magna reveals possible DNA methylation and microbiome-mediated evolution of the host genome.</title>
        <authorList>
            <person name="Chaturvedi A."/>
            <person name="Li X."/>
            <person name="Dhandapani V."/>
            <person name="Marshall H."/>
            <person name="Kissane S."/>
            <person name="Cuenca-Cambronero M."/>
            <person name="Asole G."/>
            <person name="Calvet F."/>
            <person name="Ruiz-Romero M."/>
            <person name="Marangio P."/>
            <person name="Guigo R."/>
            <person name="Rago D."/>
            <person name="Mirbahai L."/>
            <person name="Eastwood N."/>
            <person name="Colbourne J.K."/>
            <person name="Zhou J."/>
            <person name="Mallon E."/>
            <person name="Orsini L."/>
        </authorList>
    </citation>
    <scope>NUCLEOTIDE SEQUENCE [LARGE SCALE GENOMIC DNA]</scope>
    <source>
        <strain evidence="1">LRV0_1</strain>
    </source>
</reference>
<evidence type="ECO:0000313" key="1">
    <source>
        <dbReference type="EMBL" id="KAK4003672.1"/>
    </source>
</evidence>
<proteinExistence type="predicted"/>
<dbReference type="EMBL" id="JAOYFB010000001">
    <property type="protein sequence ID" value="KAK4003672.1"/>
    <property type="molecule type" value="Genomic_DNA"/>
</dbReference>
<gene>
    <name evidence="1" type="ORF">OUZ56_005428</name>
</gene>
<organism evidence="1 2">
    <name type="scientific">Daphnia magna</name>
    <dbReference type="NCBI Taxonomy" id="35525"/>
    <lineage>
        <taxon>Eukaryota</taxon>
        <taxon>Metazoa</taxon>
        <taxon>Ecdysozoa</taxon>
        <taxon>Arthropoda</taxon>
        <taxon>Crustacea</taxon>
        <taxon>Branchiopoda</taxon>
        <taxon>Diplostraca</taxon>
        <taxon>Cladocera</taxon>
        <taxon>Anomopoda</taxon>
        <taxon>Daphniidae</taxon>
        <taxon>Daphnia</taxon>
    </lineage>
</organism>
<accession>A0ABQ9YSS3</accession>
<comment type="caution">
    <text evidence="1">The sequence shown here is derived from an EMBL/GenBank/DDBJ whole genome shotgun (WGS) entry which is preliminary data.</text>
</comment>
<sequence length="69" mass="8294">MDEPTVSYFYEILNHCRLVDSNMSEAHRLEHLFRGLQPALLRKIYPLKPDSYKYDIFTVAFIQHHACFY</sequence>
<keyword evidence="2" id="KW-1185">Reference proteome</keyword>